<evidence type="ECO:0000256" key="7">
    <source>
        <dbReference type="ARBA" id="ARBA00022840"/>
    </source>
</evidence>
<dbReference type="STRING" id="887929.HMP0721_1698"/>
<keyword evidence="3" id="KW-0813">Transport</keyword>
<comment type="subcellular location">
    <subcellularLocation>
        <location evidence="1">Cell membrane</location>
        <topology evidence="1">Peripheral membrane protein</topology>
    </subcellularLocation>
</comment>
<keyword evidence="6" id="KW-0547">Nucleotide-binding</keyword>
<dbReference type="eggNOG" id="COG1129">
    <property type="taxonomic scope" value="Bacteria"/>
</dbReference>
<evidence type="ECO:0000256" key="2">
    <source>
        <dbReference type="ARBA" id="ARBA00005417"/>
    </source>
</evidence>
<comment type="similarity">
    <text evidence="2">Belongs to the ABC transporter superfamily.</text>
</comment>
<dbReference type="GO" id="GO:0016887">
    <property type="term" value="F:ATP hydrolysis activity"/>
    <property type="evidence" value="ECO:0007669"/>
    <property type="project" value="InterPro"/>
</dbReference>
<accession>E6MHZ3</accession>
<dbReference type="GO" id="GO:0042626">
    <property type="term" value="F:ATPase-coupled transmembrane transporter activity"/>
    <property type="evidence" value="ECO:0007669"/>
    <property type="project" value="TreeGrafter"/>
</dbReference>
<keyword evidence="13" id="KW-1185">Reference proteome</keyword>
<evidence type="ECO:0000313" key="13">
    <source>
        <dbReference type="Proteomes" id="UP000004754"/>
    </source>
</evidence>
<feature type="domain" description="ABC transporter" evidence="11">
    <location>
        <begin position="2"/>
        <end position="254"/>
    </location>
</feature>
<dbReference type="PANTHER" id="PTHR43553:SF23">
    <property type="entry name" value="ABC TRANSPORTER ATP-BINDING COMPONENT"/>
    <property type="match status" value="1"/>
</dbReference>
<protein>
    <submittedName>
        <fullName evidence="12">ABC transporter, ATP-binding protein</fullName>
    </submittedName>
</protein>
<comment type="function">
    <text evidence="10">Probably part of an ABC transporter complex. Responsible for energy coupling to the transport system.</text>
</comment>
<dbReference type="PANTHER" id="PTHR43553">
    <property type="entry name" value="HEAVY METAL TRANSPORTER"/>
    <property type="match status" value="1"/>
</dbReference>
<keyword evidence="4" id="KW-1003">Cell membrane</keyword>
<dbReference type="InterPro" id="IPR003593">
    <property type="entry name" value="AAA+_ATPase"/>
</dbReference>
<sequence length="491" mass="53946">MVTLEDVCFEYASESAALLEAPIPERDGDGRLDHVSLRIQPGEFVLLTGPSGCGKTTLLRLINGLIPHYYPGRLTGTIRVNGESLAGRSLDEIAAASGTVFQNPRAQFFNVDTTSELAFACENRGMAEAEILKRIEETTARFHIEKLIDRNIFHLSGGEKQKIACASVDVARPAVILLDEPSANLDFEVTMQLRALIQIWRDAGKTIVAAEHRLAYLWDLIDRAVVLEAGRIVQVLDRAACDRLAAGGDGTAGLRTMRLISPRAVALPAVLPEENCLTLQNFHFDYRSGFFERRHSARKPVLAVNELHIAVGQITALVGANGAGKTTFLHCLCGLERRCKGVMHYCGRSFGRRQRQQMIFLVMQDADHQLFAESVLEEVCLGLPARASAPNERAAAILESVDLLPYRDKHPMSLSGGQKQRLAVACAIASGREILLFDEPTSGLDDRHMRQMAALMTRLKAMGKTIIVATHDAEWMQVCCDRKVAVDGCGY</sequence>
<evidence type="ECO:0000256" key="1">
    <source>
        <dbReference type="ARBA" id="ARBA00004202"/>
    </source>
</evidence>
<evidence type="ECO:0000256" key="6">
    <source>
        <dbReference type="ARBA" id="ARBA00022741"/>
    </source>
</evidence>
<evidence type="ECO:0000256" key="10">
    <source>
        <dbReference type="ARBA" id="ARBA00025157"/>
    </source>
</evidence>
<dbReference type="InterPro" id="IPR015856">
    <property type="entry name" value="ABC_transpr_CbiO/EcfA_su"/>
</dbReference>
<comment type="caution">
    <text evidence="12">The sequence shown here is derived from an EMBL/GenBank/DDBJ whole genome shotgun (WGS) entry which is preliminary data.</text>
</comment>
<dbReference type="Pfam" id="PF00005">
    <property type="entry name" value="ABC_tran"/>
    <property type="match status" value="2"/>
</dbReference>
<keyword evidence="8" id="KW-1278">Translocase</keyword>
<dbReference type="Proteomes" id="UP000004754">
    <property type="component" value="Unassembled WGS sequence"/>
</dbReference>
<feature type="domain" description="ABC transporter" evidence="11">
    <location>
        <begin position="277"/>
        <end position="487"/>
    </location>
</feature>
<dbReference type="GO" id="GO:0005524">
    <property type="term" value="F:ATP binding"/>
    <property type="evidence" value="ECO:0007669"/>
    <property type="project" value="UniProtKB-KW"/>
</dbReference>
<keyword evidence="9" id="KW-0472">Membrane</keyword>
<evidence type="ECO:0000313" key="12">
    <source>
        <dbReference type="EMBL" id="EFV01317.1"/>
    </source>
</evidence>
<dbReference type="HOGENOM" id="CLU_000604_86_7_9"/>
<dbReference type="PROSITE" id="PS00211">
    <property type="entry name" value="ABC_TRANSPORTER_1"/>
    <property type="match status" value="1"/>
</dbReference>
<proteinExistence type="inferred from homology"/>
<reference evidence="12 13" key="1">
    <citation type="submission" date="2010-12" db="EMBL/GenBank/DDBJ databases">
        <authorList>
            <person name="Muzny D."/>
            <person name="Qin X."/>
            <person name="Deng J."/>
            <person name="Jiang H."/>
            <person name="Liu Y."/>
            <person name="Qu J."/>
            <person name="Song X.-Z."/>
            <person name="Zhang L."/>
            <person name="Thornton R."/>
            <person name="Coyle M."/>
            <person name="Francisco L."/>
            <person name="Jackson L."/>
            <person name="Javaid M."/>
            <person name="Korchina V."/>
            <person name="Kovar C."/>
            <person name="Mata R."/>
            <person name="Mathew T."/>
            <person name="Ngo R."/>
            <person name="Nguyen L."/>
            <person name="Nguyen N."/>
            <person name="Okwuonu G."/>
            <person name="Ongeri F."/>
            <person name="Pham C."/>
            <person name="Simmons D."/>
            <person name="Wilczek-Boney K."/>
            <person name="Hale W."/>
            <person name="Jakkamsetti A."/>
            <person name="Pham P."/>
            <person name="Ruth R."/>
            <person name="San Lucas F."/>
            <person name="Warren J."/>
            <person name="Zhang J."/>
            <person name="Zhao Z."/>
            <person name="Zhou C."/>
            <person name="Zhu D."/>
            <person name="Lee S."/>
            <person name="Bess C."/>
            <person name="Blankenburg K."/>
            <person name="Forbes L."/>
            <person name="Fu Q."/>
            <person name="Gubbala S."/>
            <person name="Hirani K."/>
            <person name="Jayaseelan J.C."/>
            <person name="Lara F."/>
            <person name="Munidasa M."/>
            <person name="Palculict T."/>
            <person name="Patil S."/>
            <person name="Pu L.-L."/>
            <person name="Saada N."/>
            <person name="Tang L."/>
            <person name="Weissenberger G."/>
            <person name="Zhu Y."/>
            <person name="Hemphill L."/>
            <person name="Shang Y."/>
            <person name="Youmans B."/>
            <person name="Ayvaz T."/>
            <person name="Ross M."/>
            <person name="Santibanez J."/>
            <person name="Aqrawi P."/>
            <person name="Gross S."/>
            <person name="Joshi V."/>
            <person name="Fowler G."/>
            <person name="Nazareth L."/>
            <person name="Reid J."/>
            <person name="Worley K."/>
            <person name="Petrosino J."/>
            <person name="Highlander S."/>
            <person name="Gibbs R."/>
        </authorList>
    </citation>
    <scope>NUCLEOTIDE SEQUENCE [LARGE SCALE GENOMIC DNA]</scope>
    <source>
        <strain evidence="12 13">ATCC 23263</strain>
    </source>
</reference>
<evidence type="ECO:0000256" key="8">
    <source>
        <dbReference type="ARBA" id="ARBA00022967"/>
    </source>
</evidence>
<dbReference type="Gene3D" id="3.40.50.300">
    <property type="entry name" value="P-loop containing nucleotide triphosphate hydrolases"/>
    <property type="match status" value="2"/>
</dbReference>
<dbReference type="InterPro" id="IPR003439">
    <property type="entry name" value="ABC_transporter-like_ATP-bd"/>
</dbReference>
<name>E6MHZ3_9FIRM</name>
<dbReference type="InterPro" id="IPR027417">
    <property type="entry name" value="P-loop_NTPase"/>
</dbReference>
<dbReference type="InterPro" id="IPR050095">
    <property type="entry name" value="ECF_ABC_transporter_ATP-bd"/>
</dbReference>
<dbReference type="SUPFAM" id="SSF52540">
    <property type="entry name" value="P-loop containing nucleoside triphosphate hydrolases"/>
    <property type="match status" value="2"/>
</dbReference>
<gene>
    <name evidence="12" type="ORF">HMP0721_1698</name>
</gene>
<dbReference type="InterPro" id="IPR017871">
    <property type="entry name" value="ABC_transporter-like_CS"/>
</dbReference>
<keyword evidence="5" id="KW-0677">Repeat</keyword>
<dbReference type="GO" id="GO:0043190">
    <property type="term" value="C:ATP-binding cassette (ABC) transporter complex"/>
    <property type="evidence" value="ECO:0007669"/>
    <property type="project" value="TreeGrafter"/>
</dbReference>
<evidence type="ECO:0000256" key="9">
    <source>
        <dbReference type="ARBA" id="ARBA00023136"/>
    </source>
</evidence>
<dbReference type="AlphaFoldDB" id="E6MHZ3"/>
<dbReference type="PROSITE" id="PS50893">
    <property type="entry name" value="ABC_TRANSPORTER_2"/>
    <property type="match status" value="2"/>
</dbReference>
<evidence type="ECO:0000256" key="3">
    <source>
        <dbReference type="ARBA" id="ARBA00022448"/>
    </source>
</evidence>
<dbReference type="OrthoDB" id="501320at2"/>
<evidence type="ECO:0000259" key="11">
    <source>
        <dbReference type="PROSITE" id="PS50893"/>
    </source>
</evidence>
<keyword evidence="7 12" id="KW-0067">ATP-binding</keyword>
<dbReference type="CDD" id="cd03225">
    <property type="entry name" value="ABC_cobalt_CbiO_domain1"/>
    <property type="match status" value="1"/>
</dbReference>
<dbReference type="EMBL" id="AEQN01000022">
    <property type="protein sequence ID" value="EFV01317.1"/>
    <property type="molecule type" value="Genomic_DNA"/>
</dbReference>
<evidence type="ECO:0000256" key="4">
    <source>
        <dbReference type="ARBA" id="ARBA00022475"/>
    </source>
</evidence>
<dbReference type="RefSeq" id="WP_006599120.1">
    <property type="nucleotide sequence ID" value="NZ_GL622359.1"/>
</dbReference>
<evidence type="ECO:0000256" key="5">
    <source>
        <dbReference type="ARBA" id="ARBA00022737"/>
    </source>
</evidence>
<organism evidence="12 13">
    <name type="scientific">Pseudoramibacter alactolyticus ATCC 23263</name>
    <dbReference type="NCBI Taxonomy" id="887929"/>
    <lineage>
        <taxon>Bacteria</taxon>
        <taxon>Bacillati</taxon>
        <taxon>Bacillota</taxon>
        <taxon>Clostridia</taxon>
        <taxon>Eubacteriales</taxon>
        <taxon>Eubacteriaceae</taxon>
        <taxon>Pseudoramibacter</taxon>
    </lineage>
</organism>
<dbReference type="SMART" id="SM00382">
    <property type="entry name" value="AAA"/>
    <property type="match status" value="2"/>
</dbReference>